<protein>
    <submittedName>
        <fullName evidence="1">Uncharacterized protein</fullName>
    </submittedName>
</protein>
<dbReference type="EMBL" id="VSSQ01000075">
    <property type="protein sequence ID" value="MPL73774.1"/>
    <property type="molecule type" value="Genomic_DNA"/>
</dbReference>
<name>A0A644U4D2_9ZZZZ</name>
<comment type="caution">
    <text evidence="1">The sequence shown here is derived from an EMBL/GenBank/DDBJ whole genome shotgun (WGS) entry which is preliminary data.</text>
</comment>
<evidence type="ECO:0000313" key="1">
    <source>
        <dbReference type="EMBL" id="MPL73774.1"/>
    </source>
</evidence>
<reference evidence="1" key="1">
    <citation type="submission" date="2019-08" db="EMBL/GenBank/DDBJ databases">
        <authorList>
            <person name="Kucharzyk K."/>
            <person name="Murdoch R.W."/>
            <person name="Higgins S."/>
            <person name="Loffler F."/>
        </authorList>
    </citation>
    <scope>NUCLEOTIDE SEQUENCE</scope>
</reference>
<proteinExistence type="predicted"/>
<accession>A0A644U4D2</accession>
<organism evidence="1">
    <name type="scientific">bioreactor metagenome</name>
    <dbReference type="NCBI Taxonomy" id="1076179"/>
    <lineage>
        <taxon>unclassified sequences</taxon>
        <taxon>metagenomes</taxon>
        <taxon>ecological metagenomes</taxon>
    </lineage>
</organism>
<dbReference type="AlphaFoldDB" id="A0A644U4D2"/>
<sequence>MRGRAALARLWHEQRLVVIAFALAVALTAFFGGRMVVRAVYWSVPEHHRQMPEPWMTPGYLARSWHLPNGALDPVLGVTPHGSRRSLEEIARDRGIPVTRLLDDVAAVLPTLPPLAPGADPDQPPK</sequence>
<gene>
    <name evidence="1" type="ORF">SDC9_19580</name>
</gene>